<dbReference type="KEGG" id="mpz:Marpi_0306"/>
<reference evidence="5" key="2">
    <citation type="submission" date="2012-01" db="EMBL/GenBank/DDBJ databases">
        <title>Complete sequence of chromosome of Marinitoga piezophila KA3.</title>
        <authorList>
            <person name="Lucas S."/>
            <person name="Han J."/>
            <person name="Lapidus A."/>
            <person name="Cheng J.-F."/>
            <person name="Goodwin L."/>
            <person name="Pitluck S."/>
            <person name="Peters L."/>
            <person name="Mikhailova N."/>
            <person name="Teshima H."/>
            <person name="Detter J.C."/>
            <person name="Han C."/>
            <person name="Tapia R."/>
            <person name="Land M."/>
            <person name="Hauser L."/>
            <person name="Kyrpides N."/>
            <person name="Ivanova N."/>
            <person name="Pagani I."/>
            <person name="Jebbar M."/>
            <person name="Vannier P."/>
            <person name="Oger P."/>
            <person name="Cario A."/>
            <person name="Bartlett D."/>
            <person name="Noll K.M."/>
            <person name="Woyke T."/>
        </authorList>
    </citation>
    <scope>NUCLEOTIDE SEQUENCE [LARGE SCALE GENOMIC DNA]</scope>
    <source>
        <strain evidence="5">DSM 14283 / JCM 11233 / KA3</strain>
    </source>
</reference>
<dbReference type="HOGENOM" id="CLU_078758_6_2_0"/>
<dbReference type="eggNOG" id="COG0629">
    <property type="taxonomic scope" value="Bacteria"/>
</dbReference>
<dbReference type="AlphaFoldDB" id="H2J429"/>
<evidence type="ECO:0000313" key="4">
    <source>
        <dbReference type="EMBL" id="AEX84757.1"/>
    </source>
</evidence>
<dbReference type="Pfam" id="PF00436">
    <property type="entry name" value="SSB"/>
    <property type="match status" value="1"/>
</dbReference>
<evidence type="ECO:0000256" key="1">
    <source>
        <dbReference type="ARBA" id="ARBA00023125"/>
    </source>
</evidence>
<dbReference type="NCBIfam" id="TIGR00621">
    <property type="entry name" value="ssb"/>
    <property type="match status" value="1"/>
</dbReference>
<keyword evidence="1 2" id="KW-0238">DNA-binding</keyword>
<comment type="caution">
    <text evidence="2">Lacks conserved residue(s) required for the propagation of feature annotation.</text>
</comment>
<comment type="subunit">
    <text evidence="2">Homotetramer.</text>
</comment>
<dbReference type="RefSeq" id="WP_014295829.1">
    <property type="nucleotide sequence ID" value="NC_016751.1"/>
</dbReference>
<protein>
    <recommendedName>
        <fullName evidence="2 3">Single-stranded DNA-binding protein</fullName>
        <shortName evidence="2">SSB</shortName>
    </recommendedName>
</protein>
<name>H2J429_MARPK</name>
<dbReference type="GO" id="GO:0003697">
    <property type="term" value="F:single-stranded DNA binding"/>
    <property type="evidence" value="ECO:0007669"/>
    <property type="project" value="UniProtKB-UniRule"/>
</dbReference>
<dbReference type="STRING" id="443254.Marpi_0306"/>
<dbReference type="PIRSF" id="PIRSF002070">
    <property type="entry name" value="SSB"/>
    <property type="match status" value="1"/>
</dbReference>
<dbReference type="PANTHER" id="PTHR10302:SF27">
    <property type="entry name" value="SINGLE-STRANDED DNA-BINDING PROTEIN"/>
    <property type="match status" value="1"/>
</dbReference>
<sequence length="155" mass="18091">MAGFNKIILIGRLTKNPEIRLTTTDIKVSNFTLAVDRSYRKEKEESKTDFIPITSFGKSAEFVEQYLRKGMQIMVEGKLQIDNWQDENGQWHNKSYVVSSNIVFLEKKKDPADEYQEKYLKDINEVENNIDEPFGDIPEIKDDDFPQFFPVDEEG</sequence>
<dbReference type="HAMAP" id="MF_00984">
    <property type="entry name" value="SSB"/>
    <property type="match status" value="1"/>
</dbReference>
<gene>
    <name evidence="4" type="ordered locus">Marpi_0306</name>
</gene>
<dbReference type="PANTHER" id="PTHR10302">
    <property type="entry name" value="SINGLE-STRANDED DNA-BINDING PROTEIN"/>
    <property type="match status" value="1"/>
</dbReference>
<accession>H2J429</accession>
<dbReference type="EMBL" id="CP003257">
    <property type="protein sequence ID" value="AEX84757.1"/>
    <property type="molecule type" value="Genomic_DNA"/>
</dbReference>
<dbReference type="SUPFAM" id="SSF50249">
    <property type="entry name" value="Nucleic acid-binding proteins"/>
    <property type="match status" value="1"/>
</dbReference>
<dbReference type="GO" id="GO:0009295">
    <property type="term" value="C:nucleoid"/>
    <property type="evidence" value="ECO:0007669"/>
    <property type="project" value="TreeGrafter"/>
</dbReference>
<evidence type="ECO:0000256" key="2">
    <source>
        <dbReference type="HAMAP-Rule" id="MF_00984"/>
    </source>
</evidence>
<dbReference type="InterPro" id="IPR011344">
    <property type="entry name" value="ssDNA-bd"/>
</dbReference>
<dbReference type="OrthoDB" id="9809878at2"/>
<organism evidence="4 5">
    <name type="scientific">Marinitoga piezophila (strain DSM 14283 / JCM 11233 / KA3)</name>
    <dbReference type="NCBI Taxonomy" id="443254"/>
    <lineage>
        <taxon>Bacteria</taxon>
        <taxon>Thermotogati</taxon>
        <taxon>Thermotogota</taxon>
        <taxon>Thermotogae</taxon>
        <taxon>Petrotogales</taxon>
        <taxon>Petrotogaceae</taxon>
        <taxon>Marinitoga</taxon>
    </lineage>
</organism>
<dbReference type="Gene3D" id="2.40.50.140">
    <property type="entry name" value="Nucleic acid-binding proteins"/>
    <property type="match status" value="1"/>
</dbReference>
<dbReference type="InterPro" id="IPR012340">
    <property type="entry name" value="NA-bd_OB-fold"/>
</dbReference>
<dbReference type="InterPro" id="IPR000424">
    <property type="entry name" value="Primosome_PriB/ssb"/>
</dbReference>
<dbReference type="CDD" id="cd04496">
    <property type="entry name" value="SSB_OBF"/>
    <property type="match status" value="1"/>
</dbReference>
<reference evidence="4 5" key="1">
    <citation type="journal article" date="2012" name="J. Bacteriol.">
        <title>Complete Genome Sequence of the Thermophilic, Piezophilic, Heterotrophic Bacterium Marinitoga piezophila KA3.</title>
        <authorList>
            <person name="Lucas S."/>
            <person name="Han J."/>
            <person name="Lapidus A."/>
            <person name="Cheng J.F."/>
            <person name="Goodwin L.A."/>
            <person name="Pitluck S."/>
            <person name="Peters L."/>
            <person name="Mikhailova N."/>
            <person name="Teshima H."/>
            <person name="Detter J.C."/>
            <person name="Han C."/>
            <person name="Tapia R."/>
            <person name="Land M."/>
            <person name="Hauser L."/>
            <person name="Kyrpides N.C."/>
            <person name="Ivanova N."/>
            <person name="Pagani I."/>
            <person name="Vannier P."/>
            <person name="Oger P."/>
            <person name="Bartlett D.H."/>
            <person name="Noll K.M."/>
            <person name="Woyke T."/>
            <person name="Jebbar M."/>
        </authorList>
    </citation>
    <scope>NUCLEOTIDE SEQUENCE [LARGE SCALE GENOMIC DNA]</scope>
    <source>
        <strain evidence="5">DSM 14283 / JCM 11233 / KA3</strain>
    </source>
</reference>
<evidence type="ECO:0000256" key="3">
    <source>
        <dbReference type="PIRNR" id="PIRNR002070"/>
    </source>
</evidence>
<evidence type="ECO:0000313" key="5">
    <source>
        <dbReference type="Proteomes" id="UP000007161"/>
    </source>
</evidence>
<dbReference type="GO" id="GO:0006260">
    <property type="term" value="P:DNA replication"/>
    <property type="evidence" value="ECO:0007669"/>
    <property type="project" value="InterPro"/>
</dbReference>
<dbReference type="Proteomes" id="UP000007161">
    <property type="component" value="Chromosome"/>
</dbReference>
<proteinExistence type="inferred from homology"/>
<keyword evidence="5" id="KW-1185">Reference proteome</keyword>
<dbReference type="PROSITE" id="PS50935">
    <property type="entry name" value="SSB"/>
    <property type="match status" value="1"/>
</dbReference>